<keyword evidence="2" id="KW-1185">Reference proteome</keyword>
<dbReference type="EMBL" id="JBIEKR010000001">
    <property type="protein sequence ID" value="MFG6271638.1"/>
    <property type="molecule type" value="Genomic_DNA"/>
</dbReference>
<gene>
    <name evidence="1" type="ORF">ACGTZG_00360</name>
</gene>
<dbReference type="RefSeq" id="WP_113855912.1">
    <property type="nucleotide sequence ID" value="NZ_CP011940.1"/>
</dbReference>
<sequence>MTEPVHHPDHYTWRGEECLTIISAMTDGSDGYEGYCIGNIIKYLYRYPRKGDMVQDLEKAREYMDMLIRYFKGDDE</sequence>
<evidence type="ECO:0000313" key="1">
    <source>
        <dbReference type="EMBL" id="MFG6271638.1"/>
    </source>
</evidence>
<name>A0ABW7DKT2_9FIRM</name>
<comment type="caution">
    <text evidence="1">The sequence shown here is derived from an EMBL/GenBank/DDBJ whole genome shotgun (WGS) entry which is preliminary data.</text>
</comment>
<accession>A0ABW7DKT2</accession>
<proteinExistence type="predicted"/>
<evidence type="ECO:0000313" key="2">
    <source>
        <dbReference type="Proteomes" id="UP001605989"/>
    </source>
</evidence>
<organism evidence="1 2">
    <name type="scientific">Megasphaera hexanoica</name>
    <dbReference type="NCBI Taxonomy" id="1675036"/>
    <lineage>
        <taxon>Bacteria</taxon>
        <taxon>Bacillati</taxon>
        <taxon>Bacillota</taxon>
        <taxon>Negativicutes</taxon>
        <taxon>Veillonellales</taxon>
        <taxon>Veillonellaceae</taxon>
        <taxon>Megasphaera</taxon>
    </lineage>
</organism>
<protein>
    <submittedName>
        <fullName evidence="1">DUF3310 domain-containing protein</fullName>
    </submittedName>
</protein>
<dbReference type="Proteomes" id="UP001605989">
    <property type="component" value="Unassembled WGS sequence"/>
</dbReference>
<dbReference type="Pfam" id="PF11753">
    <property type="entry name" value="DUF3310"/>
    <property type="match status" value="1"/>
</dbReference>
<dbReference type="InterPro" id="IPR021739">
    <property type="entry name" value="SaV-like"/>
</dbReference>
<reference evidence="1 2" key="1">
    <citation type="submission" date="2024-10" db="EMBL/GenBank/DDBJ databases">
        <authorList>
            <person name="Sang B.-I."/>
            <person name="Prabhaharan D."/>
        </authorList>
    </citation>
    <scope>NUCLEOTIDE SEQUENCE [LARGE SCALE GENOMIC DNA]</scope>
    <source>
        <strain evidence="1 2">MH</strain>
    </source>
</reference>